<dbReference type="Proteomes" id="UP000319210">
    <property type="component" value="Unassembled WGS sequence"/>
</dbReference>
<keyword evidence="2" id="KW-0472">Membrane</keyword>
<evidence type="ECO:0000313" key="3">
    <source>
        <dbReference type="EMBL" id="GEB51319.1"/>
    </source>
</evidence>
<keyword evidence="4" id="KW-1185">Reference proteome</keyword>
<keyword evidence="2" id="KW-0812">Transmembrane</keyword>
<name>A0A4Y3R201_STRCI</name>
<protein>
    <submittedName>
        <fullName evidence="3">Uncharacterized protein</fullName>
    </submittedName>
</protein>
<dbReference type="EMBL" id="BJMM01000019">
    <property type="protein sequence ID" value="GEB51319.1"/>
    <property type="molecule type" value="Genomic_DNA"/>
</dbReference>
<sequence>MARRRRVTNAAPARTPARDDGALRCRPVHGSAAGGRRKDCNMRTKETTTRTRALTVLAVMATALVGVLPASAVAQSGSASAERHRGYVCDRVERHHSGVVGSSRCRAFNAPRHGTIRGSFTIQKRGSHHLRWLCVARHNRPSGYANTPNWVRGEQCRRI</sequence>
<reference evidence="3 4" key="1">
    <citation type="submission" date="2019-06" db="EMBL/GenBank/DDBJ databases">
        <title>Whole genome shotgun sequence of Streptomyces cacaoi subsp. cacaoi NBRC 12748.</title>
        <authorList>
            <person name="Hosoyama A."/>
            <person name="Uohara A."/>
            <person name="Ohji S."/>
            <person name="Ichikawa N."/>
        </authorList>
    </citation>
    <scope>NUCLEOTIDE SEQUENCE [LARGE SCALE GENOMIC DNA]</scope>
    <source>
        <strain evidence="3 4">NBRC 12748</strain>
    </source>
</reference>
<gene>
    <name evidence="3" type="ORF">SCA03_38700</name>
</gene>
<evidence type="ECO:0000313" key="4">
    <source>
        <dbReference type="Proteomes" id="UP000319210"/>
    </source>
</evidence>
<evidence type="ECO:0000256" key="1">
    <source>
        <dbReference type="SAM" id="MobiDB-lite"/>
    </source>
</evidence>
<proteinExistence type="predicted"/>
<accession>A0A4Y3R201</accession>
<feature type="region of interest" description="Disordered" evidence="1">
    <location>
        <begin position="1"/>
        <end position="23"/>
    </location>
</feature>
<keyword evidence="2" id="KW-1133">Transmembrane helix</keyword>
<organism evidence="3 4">
    <name type="scientific">Streptomyces cacaoi</name>
    <dbReference type="NCBI Taxonomy" id="1898"/>
    <lineage>
        <taxon>Bacteria</taxon>
        <taxon>Bacillati</taxon>
        <taxon>Actinomycetota</taxon>
        <taxon>Actinomycetes</taxon>
        <taxon>Kitasatosporales</taxon>
        <taxon>Streptomycetaceae</taxon>
        <taxon>Streptomyces</taxon>
    </lineage>
</organism>
<dbReference type="AlphaFoldDB" id="A0A4Y3R201"/>
<feature type="transmembrane region" description="Helical" evidence="2">
    <location>
        <begin position="53"/>
        <end position="74"/>
    </location>
</feature>
<evidence type="ECO:0000256" key="2">
    <source>
        <dbReference type="SAM" id="Phobius"/>
    </source>
</evidence>
<comment type="caution">
    <text evidence="3">The sequence shown here is derived from an EMBL/GenBank/DDBJ whole genome shotgun (WGS) entry which is preliminary data.</text>
</comment>